<dbReference type="Pfam" id="PF05175">
    <property type="entry name" value="MTS"/>
    <property type="match status" value="1"/>
</dbReference>
<protein>
    <submittedName>
        <fullName evidence="8">S-adenosyl-L-methionine-dependent methyltransferase</fullName>
    </submittedName>
</protein>
<dbReference type="GO" id="GO:0008757">
    <property type="term" value="F:S-adenosylmethionine-dependent methyltransferase activity"/>
    <property type="evidence" value="ECO:0007669"/>
    <property type="project" value="TreeGrafter"/>
</dbReference>
<dbReference type="FunFam" id="3.40.50.150:FF:000077">
    <property type="entry name" value="HemK methyltransferase family member 2"/>
    <property type="match status" value="1"/>
</dbReference>
<sequence length="208" mass="22591">MSIPTPYIGHLTEDDYEHVYEPAEDSFILLDALEQDAEELKSLRATLCLEIGSGSGIVSTFLARILGDSALYICTDINPHANNATRRTAGHNDVSLEILLSNLVDPLERRAESRIDILLFNPPYVPTSAEEMAGSQVERDVAGAWAGGSTGMQVTNVVLDMIPRLLSPVGRFYLVAVEQNDPASIVRQMKAVGLDAEVSPALFLAHLD</sequence>
<proteinExistence type="inferred from homology"/>
<dbReference type="GO" id="GO:0032259">
    <property type="term" value="P:methylation"/>
    <property type="evidence" value="ECO:0007669"/>
    <property type="project" value="UniProtKB-KW"/>
</dbReference>
<dbReference type="InterPro" id="IPR029063">
    <property type="entry name" value="SAM-dependent_MTases_sf"/>
</dbReference>
<dbReference type="GO" id="GO:0003676">
    <property type="term" value="F:nucleic acid binding"/>
    <property type="evidence" value="ECO:0007669"/>
    <property type="project" value="InterPro"/>
</dbReference>
<dbReference type="CDD" id="cd02440">
    <property type="entry name" value="AdoMet_MTases"/>
    <property type="match status" value="1"/>
</dbReference>
<dbReference type="AlphaFoldDB" id="A0A1Y1UA79"/>
<name>A0A1Y1UA79_9TREE</name>
<keyword evidence="9" id="KW-1185">Reference proteome</keyword>
<evidence type="ECO:0000313" key="9">
    <source>
        <dbReference type="Proteomes" id="UP000193218"/>
    </source>
</evidence>
<dbReference type="InterPro" id="IPR004557">
    <property type="entry name" value="PrmC-related"/>
</dbReference>
<dbReference type="Gene3D" id="3.40.50.150">
    <property type="entry name" value="Vaccinia Virus protein VP39"/>
    <property type="match status" value="1"/>
</dbReference>
<dbReference type="PROSITE" id="PS00092">
    <property type="entry name" value="N6_MTASE"/>
    <property type="match status" value="1"/>
</dbReference>
<dbReference type="InterPro" id="IPR007848">
    <property type="entry name" value="Small_mtfrase_dom"/>
</dbReference>
<comment type="similarity">
    <text evidence="2">Belongs to the eukaryotic/archaeal PrmC-related family.</text>
</comment>
<evidence type="ECO:0000256" key="3">
    <source>
        <dbReference type="ARBA" id="ARBA00022603"/>
    </source>
</evidence>
<comment type="caution">
    <text evidence="8">The sequence shown here is derived from an EMBL/GenBank/DDBJ whole genome shotgun (WGS) entry which is preliminary data.</text>
</comment>
<dbReference type="InterPro" id="IPR052190">
    <property type="entry name" value="Euk-Arch_PrmC-MTase"/>
</dbReference>
<dbReference type="GO" id="GO:0008276">
    <property type="term" value="F:protein methyltransferase activity"/>
    <property type="evidence" value="ECO:0007669"/>
    <property type="project" value="TreeGrafter"/>
</dbReference>
<dbReference type="InterPro" id="IPR002052">
    <property type="entry name" value="DNA_methylase_N6_adenine_CS"/>
</dbReference>
<evidence type="ECO:0000256" key="1">
    <source>
        <dbReference type="ARBA" id="ARBA00004123"/>
    </source>
</evidence>
<dbReference type="EMBL" id="NBSH01000012">
    <property type="protein sequence ID" value="ORX34951.1"/>
    <property type="molecule type" value="Genomic_DNA"/>
</dbReference>
<dbReference type="STRING" id="4999.A0A1Y1UA79"/>
<dbReference type="NCBIfam" id="TIGR00537">
    <property type="entry name" value="hemK_rel_arch"/>
    <property type="match status" value="1"/>
</dbReference>
<dbReference type="InParanoid" id="A0A1Y1UA79"/>
<dbReference type="Proteomes" id="UP000193218">
    <property type="component" value="Unassembled WGS sequence"/>
</dbReference>
<dbReference type="GO" id="GO:0005634">
    <property type="term" value="C:nucleus"/>
    <property type="evidence" value="ECO:0007669"/>
    <property type="project" value="UniProtKB-SubCell"/>
</dbReference>
<accession>A0A1Y1UA79</accession>
<keyword evidence="4 8" id="KW-0808">Transferase</keyword>
<evidence type="ECO:0000256" key="5">
    <source>
        <dbReference type="ARBA" id="ARBA00022691"/>
    </source>
</evidence>
<dbReference type="RefSeq" id="XP_021869167.1">
    <property type="nucleotide sequence ID" value="XM_022016618.1"/>
</dbReference>
<dbReference type="FunCoup" id="A0A1Y1UA79">
    <property type="interactions" value="122"/>
</dbReference>
<keyword evidence="5" id="KW-0949">S-adenosyl-L-methionine</keyword>
<dbReference type="PANTHER" id="PTHR45875:SF1">
    <property type="entry name" value="METHYLTRANSFERASE N6AMT1"/>
    <property type="match status" value="1"/>
</dbReference>
<reference evidence="8 9" key="1">
    <citation type="submission" date="2017-03" db="EMBL/GenBank/DDBJ databases">
        <title>Widespread Adenine N6-methylation of Active Genes in Fungi.</title>
        <authorList>
            <consortium name="DOE Joint Genome Institute"/>
            <person name="Mondo S.J."/>
            <person name="Dannebaum R.O."/>
            <person name="Kuo R.C."/>
            <person name="Louie K.B."/>
            <person name="Bewick A.J."/>
            <person name="Labutti K."/>
            <person name="Haridas S."/>
            <person name="Kuo A."/>
            <person name="Salamov A."/>
            <person name="Ahrendt S.R."/>
            <person name="Lau R."/>
            <person name="Bowen B.P."/>
            <person name="Lipzen A."/>
            <person name="Sullivan W."/>
            <person name="Andreopoulos W.B."/>
            <person name="Clum A."/>
            <person name="Lindquist E."/>
            <person name="Daum C."/>
            <person name="Northen T.R."/>
            <person name="Ramamoorthy G."/>
            <person name="Schmitz R.J."/>
            <person name="Gryganskyi A."/>
            <person name="Culley D."/>
            <person name="Magnuson J."/>
            <person name="James T.Y."/>
            <person name="O'Malley M.A."/>
            <person name="Stajich J.E."/>
            <person name="Spatafora J.W."/>
            <person name="Visel A."/>
            <person name="Grigoriev I.V."/>
        </authorList>
    </citation>
    <scope>NUCLEOTIDE SEQUENCE [LARGE SCALE GENOMIC DNA]</scope>
    <source>
        <strain evidence="8 9">NRRL Y-17943</strain>
    </source>
</reference>
<dbReference type="GO" id="GO:0035657">
    <property type="term" value="C:eRF1 methyltransferase complex"/>
    <property type="evidence" value="ECO:0007669"/>
    <property type="project" value="TreeGrafter"/>
</dbReference>
<dbReference type="GeneID" id="33558427"/>
<evidence type="ECO:0000256" key="4">
    <source>
        <dbReference type="ARBA" id="ARBA00022679"/>
    </source>
</evidence>
<evidence type="ECO:0000256" key="6">
    <source>
        <dbReference type="ARBA" id="ARBA00023242"/>
    </source>
</evidence>
<gene>
    <name evidence="8" type="ORF">BD324DRAFT_633340</name>
</gene>
<keyword evidence="3 8" id="KW-0489">Methyltransferase</keyword>
<dbReference type="OrthoDB" id="406152at2759"/>
<organism evidence="8 9">
    <name type="scientific">Kockovaella imperatae</name>
    <dbReference type="NCBI Taxonomy" id="4999"/>
    <lineage>
        <taxon>Eukaryota</taxon>
        <taxon>Fungi</taxon>
        <taxon>Dikarya</taxon>
        <taxon>Basidiomycota</taxon>
        <taxon>Agaricomycotina</taxon>
        <taxon>Tremellomycetes</taxon>
        <taxon>Tremellales</taxon>
        <taxon>Cuniculitremaceae</taxon>
        <taxon>Kockovaella</taxon>
    </lineage>
</organism>
<feature type="domain" description="Methyltransferase small" evidence="7">
    <location>
        <begin position="36"/>
        <end position="129"/>
    </location>
</feature>
<comment type="subcellular location">
    <subcellularLocation>
        <location evidence="1">Nucleus</location>
    </subcellularLocation>
</comment>
<evidence type="ECO:0000259" key="7">
    <source>
        <dbReference type="Pfam" id="PF05175"/>
    </source>
</evidence>
<dbReference type="SUPFAM" id="SSF53335">
    <property type="entry name" value="S-adenosyl-L-methionine-dependent methyltransferases"/>
    <property type="match status" value="1"/>
</dbReference>
<dbReference type="PANTHER" id="PTHR45875">
    <property type="entry name" value="METHYLTRANSFERASE N6AMT1"/>
    <property type="match status" value="1"/>
</dbReference>
<keyword evidence="6" id="KW-0539">Nucleus</keyword>
<evidence type="ECO:0000313" key="8">
    <source>
        <dbReference type="EMBL" id="ORX34951.1"/>
    </source>
</evidence>
<evidence type="ECO:0000256" key="2">
    <source>
        <dbReference type="ARBA" id="ARBA00006149"/>
    </source>
</evidence>